<name>A0ABV3G557_9NOCA</name>
<proteinExistence type="predicted"/>
<dbReference type="EMBL" id="JBFAKC010000026">
    <property type="protein sequence ID" value="MEV0712776.1"/>
    <property type="molecule type" value="Genomic_DNA"/>
</dbReference>
<gene>
    <name evidence="1" type="ORF">AB0I48_35005</name>
</gene>
<reference evidence="1 2" key="1">
    <citation type="submission" date="2024-06" db="EMBL/GenBank/DDBJ databases">
        <title>The Natural Products Discovery Center: Release of the First 8490 Sequenced Strains for Exploring Actinobacteria Biosynthetic Diversity.</title>
        <authorList>
            <person name="Kalkreuter E."/>
            <person name="Kautsar S.A."/>
            <person name="Yang D."/>
            <person name="Bader C.D."/>
            <person name="Teijaro C.N."/>
            <person name="Fluegel L."/>
            <person name="Davis C.M."/>
            <person name="Simpson J.R."/>
            <person name="Lauterbach L."/>
            <person name="Steele A.D."/>
            <person name="Gui C."/>
            <person name="Meng S."/>
            <person name="Li G."/>
            <person name="Viehrig K."/>
            <person name="Ye F."/>
            <person name="Su P."/>
            <person name="Kiefer A.F."/>
            <person name="Nichols A."/>
            <person name="Cepeda A.J."/>
            <person name="Yan W."/>
            <person name="Fan B."/>
            <person name="Jiang Y."/>
            <person name="Adhikari A."/>
            <person name="Zheng C.-J."/>
            <person name="Schuster L."/>
            <person name="Cowan T.M."/>
            <person name="Smanski M.J."/>
            <person name="Chevrette M.G."/>
            <person name="De Carvalho L.P.S."/>
            <person name="Shen B."/>
        </authorList>
    </citation>
    <scope>NUCLEOTIDE SEQUENCE [LARGE SCALE GENOMIC DNA]</scope>
    <source>
        <strain evidence="1 2">NPDC050403</strain>
    </source>
</reference>
<evidence type="ECO:0000313" key="2">
    <source>
        <dbReference type="Proteomes" id="UP001551695"/>
    </source>
</evidence>
<comment type="caution">
    <text evidence="1">The sequence shown here is derived from an EMBL/GenBank/DDBJ whole genome shotgun (WGS) entry which is preliminary data.</text>
</comment>
<accession>A0ABV3G557</accession>
<dbReference type="Proteomes" id="UP001551695">
    <property type="component" value="Unassembled WGS sequence"/>
</dbReference>
<sequence>MTLMAAAVAAGAAAGAGDTAKQVVADAYAALKGLITRRYSTVEAEVVGVEYDPEEPLRRQLLAKQLGKAGAGTDLEVRAAAEELLRTVAEQAPAAARVVGVALTRVEASGDIEVTDIAVLGDGAGVSATDVAAGGSIRISGVQVGPQVSPDPR</sequence>
<protein>
    <submittedName>
        <fullName evidence="1">Uncharacterized protein</fullName>
    </submittedName>
</protein>
<keyword evidence="2" id="KW-1185">Reference proteome</keyword>
<organism evidence="1 2">
    <name type="scientific">Nocardia aurea</name>
    <dbReference type="NCBI Taxonomy" id="2144174"/>
    <lineage>
        <taxon>Bacteria</taxon>
        <taxon>Bacillati</taxon>
        <taxon>Actinomycetota</taxon>
        <taxon>Actinomycetes</taxon>
        <taxon>Mycobacteriales</taxon>
        <taxon>Nocardiaceae</taxon>
        <taxon>Nocardia</taxon>
    </lineage>
</organism>
<evidence type="ECO:0000313" key="1">
    <source>
        <dbReference type="EMBL" id="MEV0712776.1"/>
    </source>
</evidence>